<dbReference type="Proteomes" id="UP000295301">
    <property type="component" value="Unassembled WGS sequence"/>
</dbReference>
<evidence type="ECO:0000256" key="2">
    <source>
        <dbReference type="SAM" id="SignalP"/>
    </source>
</evidence>
<feature type="signal peptide" evidence="2">
    <location>
        <begin position="1"/>
        <end position="28"/>
    </location>
</feature>
<gene>
    <name evidence="4" type="ORF">E1832_21750</name>
</gene>
<dbReference type="InterPro" id="IPR009683">
    <property type="entry name" value="Extensin-like_C"/>
</dbReference>
<feature type="domain" description="Extensin-like C-terminal" evidence="3">
    <location>
        <begin position="157"/>
        <end position="307"/>
    </location>
</feature>
<evidence type="ECO:0000256" key="1">
    <source>
        <dbReference type="SAM" id="MobiDB-lite"/>
    </source>
</evidence>
<dbReference type="OrthoDB" id="9809788at2"/>
<comment type="caution">
    <text evidence="4">The sequence shown here is derived from an EMBL/GenBank/DDBJ whole genome shotgun (WGS) entry which is preliminary data.</text>
</comment>
<feature type="compositionally biased region" description="Low complexity" evidence="1">
    <location>
        <begin position="43"/>
        <end position="60"/>
    </location>
</feature>
<dbReference type="AlphaFoldDB" id="A0A4R5UQK4"/>
<organism evidence="4 5">
    <name type="scientific">Antarcticimicrobium luteum</name>
    <dbReference type="NCBI Taxonomy" id="2547397"/>
    <lineage>
        <taxon>Bacteria</taxon>
        <taxon>Pseudomonadati</taxon>
        <taxon>Pseudomonadota</taxon>
        <taxon>Alphaproteobacteria</taxon>
        <taxon>Rhodobacterales</taxon>
        <taxon>Paracoccaceae</taxon>
        <taxon>Antarcticimicrobium</taxon>
    </lineage>
</organism>
<reference evidence="4 5" key="1">
    <citation type="submission" date="2019-03" db="EMBL/GenBank/DDBJ databases">
        <title>Ruegeria lutea sp. nov., a novel strain, isolated from marine sediment, the Masan Bay, South Korea.</title>
        <authorList>
            <person name="Kim J."/>
            <person name="Kim D.-Y."/>
            <person name="Lee S.-S."/>
        </authorList>
    </citation>
    <scope>NUCLEOTIDE SEQUENCE [LARGE SCALE GENOMIC DNA]</scope>
    <source>
        <strain evidence="4 5">318-1</strain>
    </source>
</reference>
<name>A0A4R5UQK4_9RHOB</name>
<dbReference type="EMBL" id="SMUV01000074">
    <property type="protein sequence ID" value="TDK41312.1"/>
    <property type="molecule type" value="Genomic_DNA"/>
</dbReference>
<dbReference type="Pfam" id="PF06904">
    <property type="entry name" value="Extensin-like_C"/>
    <property type="match status" value="1"/>
</dbReference>
<evidence type="ECO:0000259" key="3">
    <source>
        <dbReference type="Pfam" id="PF06904"/>
    </source>
</evidence>
<keyword evidence="2" id="KW-0732">Signal</keyword>
<sequence length="307" mass="33191">MTGRRLAAALGLTLTLGLSLLAQQPAFARAPDQSPRPPLRGSAEAAPNEAAPDEAALPALRPHPRPEETAPVAGAAPVPPPQRSPRLRPPSAQVTSAAVRPASLPFLSPDRSPLPLSRPDGLEEKVFFKRLKRRKGSVCGDIDIQGDKLGAVKGKLRGCGATDTVRVREVAGVRLSQQAIMTCDTARALKTWVERGVKPAFRRRGPVVEMRVAAHYACRTRNNRPGAKISEHGRAQAIDISAFTMRDGEVITVLKGWGRGTTLRPLREVWKTACGPFGTVLGPKADGYHRDHFHVDVARYRSGPYCR</sequence>
<evidence type="ECO:0000313" key="5">
    <source>
        <dbReference type="Proteomes" id="UP000295301"/>
    </source>
</evidence>
<keyword evidence="5" id="KW-1185">Reference proteome</keyword>
<protein>
    <submittedName>
        <fullName evidence="4">Extensin-like protein</fullName>
    </submittedName>
</protein>
<dbReference type="RefSeq" id="WP_133361880.1">
    <property type="nucleotide sequence ID" value="NZ_SMUV01000074.1"/>
</dbReference>
<evidence type="ECO:0000313" key="4">
    <source>
        <dbReference type="EMBL" id="TDK41312.1"/>
    </source>
</evidence>
<feature type="region of interest" description="Disordered" evidence="1">
    <location>
        <begin position="27"/>
        <end position="98"/>
    </location>
</feature>
<proteinExistence type="predicted"/>
<feature type="chain" id="PRO_5021014441" evidence="2">
    <location>
        <begin position="29"/>
        <end position="307"/>
    </location>
</feature>
<accession>A0A4R5UQK4</accession>